<dbReference type="Pfam" id="PF13182">
    <property type="entry name" value="DUF4007"/>
    <property type="match status" value="1"/>
</dbReference>
<reference evidence="2 3" key="1">
    <citation type="submission" date="2020-05" db="EMBL/GenBank/DDBJ databases">
        <title>Horizontal transmission and recombination maintain forever young bacterial symbiont genomes.</title>
        <authorList>
            <person name="Russell S.L."/>
            <person name="Pepper-Tunick E."/>
            <person name="Svedberg J."/>
            <person name="Byrne A."/>
            <person name="Ruelas Castillo J."/>
            <person name="Vollmers C."/>
            <person name="Beinart R.A."/>
            <person name="Corbett-Detig R."/>
        </authorList>
    </citation>
    <scope>NUCLEOTIDE SEQUENCE [LARGE SCALE GENOMIC DNA]</scope>
    <source>
        <strain evidence="2">JDF_Ridge</strain>
    </source>
</reference>
<dbReference type="InterPro" id="IPR025248">
    <property type="entry name" value="DUF4007"/>
</dbReference>
<accession>A0A6N0HQD6</accession>
<dbReference type="AlphaFoldDB" id="A0A6N0HQD6"/>
<protein>
    <submittedName>
        <fullName evidence="2">DUF4007 family protein</fullName>
    </submittedName>
</protein>
<organism evidence="2 3">
    <name type="scientific">Candidatus Ruthia endofausta</name>
    <dbReference type="NCBI Taxonomy" id="2738852"/>
    <lineage>
        <taxon>Bacteria</taxon>
        <taxon>Pseudomonadati</taxon>
        <taxon>Pseudomonadota</taxon>
        <taxon>Gammaproteobacteria</taxon>
        <taxon>Candidatus Pseudothioglobaceae</taxon>
        <taxon>Candidatus Ruthturnera</taxon>
    </lineage>
</organism>
<evidence type="ECO:0000259" key="1">
    <source>
        <dbReference type="Pfam" id="PF13182"/>
    </source>
</evidence>
<dbReference type="RefSeq" id="WP_174605908.1">
    <property type="nucleotide sequence ID" value="NZ_CP054490.1"/>
</dbReference>
<keyword evidence="3" id="KW-1185">Reference proteome</keyword>
<proteinExistence type="predicted"/>
<dbReference type="EMBL" id="CP054490">
    <property type="protein sequence ID" value="QKQ24471.1"/>
    <property type="molecule type" value="Genomic_DNA"/>
</dbReference>
<sequence>MAGITKGIRAVQAKKSLKISDVFTPDDVTVNLDVGKNMVAAIRY</sequence>
<dbReference type="Proteomes" id="UP000509429">
    <property type="component" value="Chromosome"/>
</dbReference>
<dbReference type="KEGG" id="reo:HUE58_04970"/>
<name>A0A6N0HQD6_9GAMM</name>
<gene>
    <name evidence="2" type="ORF">HUE58_04970</name>
</gene>
<evidence type="ECO:0000313" key="2">
    <source>
        <dbReference type="EMBL" id="QKQ24471.1"/>
    </source>
</evidence>
<feature type="domain" description="DUF4007" evidence="1">
    <location>
        <begin position="4"/>
        <end position="44"/>
    </location>
</feature>
<evidence type="ECO:0000313" key="3">
    <source>
        <dbReference type="Proteomes" id="UP000509429"/>
    </source>
</evidence>